<keyword evidence="4" id="KW-1185">Reference proteome</keyword>
<protein>
    <recommendedName>
        <fullName evidence="2">Lens epithelium-derived growth factor integrase-binding domain-containing protein</fullName>
    </recommendedName>
</protein>
<dbReference type="Gene3D" id="1.20.930.10">
    <property type="entry name" value="Conserved domain common to transcription factors TFIIS, elongin A, CRSP70"/>
    <property type="match status" value="2"/>
</dbReference>
<dbReference type="EMBL" id="LR908389">
    <property type="protein sequence ID" value="CAD7254302.1"/>
    <property type="molecule type" value="Genomic_DNA"/>
</dbReference>
<dbReference type="InterPro" id="IPR021567">
    <property type="entry name" value="LEDGF_IBD"/>
</dbReference>
<feature type="non-terminal residue" evidence="3">
    <location>
        <position position="1"/>
    </location>
</feature>
<feature type="compositionally biased region" description="Basic and acidic residues" evidence="1">
    <location>
        <begin position="137"/>
        <end position="154"/>
    </location>
</feature>
<dbReference type="SUPFAM" id="SSF140576">
    <property type="entry name" value="HIV integrase-binding domain"/>
    <property type="match status" value="2"/>
</dbReference>
<reference evidence="3" key="1">
    <citation type="submission" date="2020-11" db="EMBL/GenBank/DDBJ databases">
        <authorList>
            <person name="Tran Van P."/>
        </authorList>
    </citation>
    <scope>NUCLEOTIDE SEQUENCE</scope>
</reference>
<dbReference type="InterPro" id="IPR036218">
    <property type="entry name" value="HIVI-bd_sf"/>
</dbReference>
<dbReference type="AlphaFoldDB" id="A0A7R9AI12"/>
<dbReference type="Proteomes" id="UP000677054">
    <property type="component" value="Unassembled WGS sequence"/>
</dbReference>
<dbReference type="InterPro" id="IPR035441">
    <property type="entry name" value="TFIIS/LEDGF_dom_sf"/>
</dbReference>
<evidence type="ECO:0000259" key="2">
    <source>
        <dbReference type="Pfam" id="PF11467"/>
    </source>
</evidence>
<feature type="region of interest" description="Disordered" evidence="1">
    <location>
        <begin position="137"/>
        <end position="164"/>
    </location>
</feature>
<feature type="domain" description="Lens epithelium-derived growth factor integrase-binding" evidence="2">
    <location>
        <begin position="23"/>
        <end position="103"/>
    </location>
</feature>
<evidence type="ECO:0000313" key="3">
    <source>
        <dbReference type="EMBL" id="CAD7254302.1"/>
    </source>
</evidence>
<sequence length="357" mass="41353">MKLEQAWSHMLKEVQGEQKKQPCDYDKLAAILKKAPSITQLAPLMLIKHPAIVHCIRKLREVKHNGVRKKSEDLYKQFKKLFVIPDGKQFVDVFQEKVKAFQEATKDMDVAKRFLGIGGEAALLSLLCKEKEAEKKGRAKDNVEPEKKDKDKGKGSPADMSPRKKTMLVKCASGDLVRVTCRNDLPKVFQNEEDEKFYEVRMKENMCCLESLLVRGVYIPPEVKKVMIERGDLSPDFKAHLIEDRKKWKKQVKLNWMKLEQAWSHMLKEVQGEQKKQPCDYDKMAAILKKAPSITQLAPLMLIKHPAIVHCIRKLREVKHNGVRKKSEDLYKQFKKLFVIPDGKQFVDVFQEKVKAF</sequence>
<dbReference type="EMBL" id="CAJPEV010008871">
    <property type="protein sequence ID" value="CAG0905454.1"/>
    <property type="molecule type" value="Genomic_DNA"/>
</dbReference>
<name>A0A7R9AI12_9CRUS</name>
<dbReference type="OrthoDB" id="62853at2759"/>
<gene>
    <name evidence="3" type="ORF">DSTB1V02_LOCUS14048</name>
</gene>
<evidence type="ECO:0000313" key="4">
    <source>
        <dbReference type="Proteomes" id="UP000677054"/>
    </source>
</evidence>
<dbReference type="Pfam" id="PF11467">
    <property type="entry name" value="LEDGF"/>
    <property type="match status" value="2"/>
</dbReference>
<proteinExistence type="predicted"/>
<evidence type="ECO:0000256" key="1">
    <source>
        <dbReference type="SAM" id="MobiDB-lite"/>
    </source>
</evidence>
<organism evidence="3">
    <name type="scientific">Darwinula stevensoni</name>
    <dbReference type="NCBI Taxonomy" id="69355"/>
    <lineage>
        <taxon>Eukaryota</taxon>
        <taxon>Metazoa</taxon>
        <taxon>Ecdysozoa</taxon>
        <taxon>Arthropoda</taxon>
        <taxon>Crustacea</taxon>
        <taxon>Oligostraca</taxon>
        <taxon>Ostracoda</taxon>
        <taxon>Podocopa</taxon>
        <taxon>Podocopida</taxon>
        <taxon>Darwinulocopina</taxon>
        <taxon>Darwinuloidea</taxon>
        <taxon>Darwinulidae</taxon>
        <taxon>Darwinula</taxon>
    </lineage>
</organism>
<feature type="domain" description="Lens epithelium-derived growth factor integrase-binding" evidence="2">
    <location>
        <begin position="278"/>
        <end position="357"/>
    </location>
</feature>
<accession>A0A7R9AI12</accession>